<dbReference type="SMART" id="SM00380">
    <property type="entry name" value="AP2"/>
    <property type="match status" value="1"/>
</dbReference>
<sequence>MCSLKVANQRKPNDVSHGGEEDQLDQQQQQMNILLNQYGVVSPADNQSGVGVGVGTPTEMSAIVSALTHVVSGNRGDEFWGYDSRFDSQVLYGTSPSSSSTTSGQKRGRDDDHHQQQGVSSTTRAFRTTHHHQPESSSTEEIITTMSVPAGNVAPAPPSSEAAPAEDTGERRRRYRGVRQRPWGKWAAEIRDPHKAARVWLGTFDTAEAAARAYDDAALRFRGNRAKLNFPENVRSIVPPHQSYPAAAAALPTHLTVSHSPATLLAAQPNFYQATTTPPPYHQASNSDALRDYLQYSQLLQSSGDFHGQQLQQQQQQLNQPSSLLEQMMIYNSQLGSHLQSPPLMIPSSSSSPVFPSSSSSSSSSVSHPLFFSGQVQQPHGYFQSAPENQNPASGSSFPGPPWPNPPGYNNPRPS</sequence>
<comment type="subcellular location">
    <subcellularLocation>
        <location evidence="1">Nucleus</location>
    </subcellularLocation>
</comment>
<feature type="compositionally biased region" description="Low complexity" evidence="7">
    <location>
        <begin position="341"/>
        <end position="373"/>
    </location>
</feature>
<evidence type="ECO:0000313" key="10">
    <source>
        <dbReference type="Proteomes" id="UP000583929"/>
    </source>
</evidence>
<keyword evidence="4" id="KW-0804">Transcription</keyword>
<dbReference type="Pfam" id="PF00847">
    <property type="entry name" value="AP2"/>
    <property type="match status" value="1"/>
</dbReference>
<feature type="region of interest" description="Disordered" evidence="7">
    <location>
        <begin position="91"/>
        <end position="177"/>
    </location>
</feature>
<feature type="compositionally biased region" description="Basic and acidic residues" evidence="7">
    <location>
        <begin position="11"/>
        <end position="20"/>
    </location>
</feature>
<dbReference type="PANTHER" id="PTHR31190:SF421">
    <property type="entry name" value="ETHYLENE-RESPONSIVE TRANSCRIPTION FACTOR ERF110"/>
    <property type="match status" value="1"/>
</dbReference>
<feature type="compositionally biased region" description="Pro residues" evidence="7">
    <location>
        <begin position="399"/>
        <end position="415"/>
    </location>
</feature>
<evidence type="ECO:0000256" key="6">
    <source>
        <dbReference type="ARBA" id="ARBA00024343"/>
    </source>
</evidence>
<protein>
    <recommendedName>
        <fullName evidence="8">AP2/ERF domain-containing protein</fullName>
    </recommendedName>
</protein>
<dbReference type="AlphaFoldDB" id="A0A7J6E5D4"/>
<reference evidence="9 10" key="1">
    <citation type="journal article" date="2020" name="bioRxiv">
        <title>Sequence and annotation of 42 cannabis genomes reveals extensive copy number variation in cannabinoid synthesis and pathogen resistance genes.</title>
        <authorList>
            <person name="Mckernan K.J."/>
            <person name="Helbert Y."/>
            <person name="Kane L.T."/>
            <person name="Ebling H."/>
            <person name="Zhang L."/>
            <person name="Liu B."/>
            <person name="Eaton Z."/>
            <person name="Mclaughlin S."/>
            <person name="Kingan S."/>
            <person name="Baybayan P."/>
            <person name="Concepcion G."/>
            <person name="Jordan M."/>
            <person name="Riva A."/>
            <person name="Barbazuk W."/>
            <person name="Harkins T."/>
        </authorList>
    </citation>
    <scope>NUCLEOTIDE SEQUENCE [LARGE SCALE GENOMIC DNA]</scope>
    <source>
        <strain evidence="10">cv. Jamaican Lion 4</strain>
        <tissue evidence="9">Leaf</tissue>
    </source>
</reference>
<evidence type="ECO:0000259" key="8">
    <source>
        <dbReference type="PROSITE" id="PS51032"/>
    </source>
</evidence>
<feature type="compositionally biased region" description="Polar residues" evidence="7">
    <location>
        <begin position="116"/>
        <end position="126"/>
    </location>
</feature>
<proteinExistence type="inferred from homology"/>
<dbReference type="InterPro" id="IPR016177">
    <property type="entry name" value="DNA-bd_dom_sf"/>
</dbReference>
<feature type="compositionally biased region" description="Low complexity" evidence="7">
    <location>
        <begin position="94"/>
        <end position="103"/>
    </location>
</feature>
<evidence type="ECO:0000256" key="7">
    <source>
        <dbReference type="SAM" id="MobiDB-lite"/>
    </source>
</evidence>
<dbReference type="Gene3D" id="3.30.730.10">
    <property type="entry name" value="AP2/ERF domain"/>
    <property type="match status" value="1"/>
</dbReference>
<dbReference type="EMBL" id="JAATIQ010000498">
    <property type="protein sequence ID" value="KAF4353653.1"/>
    <property type="molecule type" value="Genomic_DNA"/>
</dbReference>
<evidence type="ECO:0000256" key="4">
    <source>
        <dbReference type="ARBA" id="ARBA00023163"/>
    </source>
</evidence>
<dbReference type="GO" id="GO:0003677">
    <property type="term" value="F:DNA binding"/>
    <property type="evidence" value="ECO:0007669"/>
    <property type="project" value="UniProtKB-KW"/>
</dbReference>
<dbReference type="GO" id="GO:0003700">
    <property type="term" value="F:DNA-binding transcription factor activity"/>
    <property type="evidence" value="ECO:0007669"/>
    <property type="project" value="InterPro"/>
</dbReference>
<evidence type="ECO:0000256" key="3">
    <source>
        <dbReference type="ARBA" id="ARBA00023125"/>
    </source>
</evidence>
<evidence type="ECO:0000256" key="1">
    <source>
        <dbReference type="ARBA" id="ARBA00004123"/>
    </source>
</evidence>
<dbReference type="GO" id="GO:0005634">
    <property type="term" value="C:nucleus"/>
    <property type="evidence" value="ECO:0007669"/>
    <property type="project" value="UniProtKB-SubCell"/>
</dbReference>
<evidence type="ECO:0000256" key="2">
    <source>
        <dbReference type="ARBA" id="ARBA00023015"/>
    </source>
</evidence>
<dbReference type="PROSITE" id="PS51032">
    <property type="entry name" value="AP2_ERF"/>
    <property type="match status" value="1"/>
</dbReference>
<dbReference type="SUPFAM" id="SSF54171">
    <property type="entry name" value="DNA-binding domain"/>
    <property type="match status" value="1"/>
</dbReference>
<name>A0A7J6E5D4_CANSA</name>
<dbReference type="PRINTS" id="PR00367">
    <property type="entry name" value="ETHRSPELEMNT"/>
</dbReference>
<keyword evidence="5" id="KW-0539">Nucleus</keyword>
<dbReference type="Proteomes" id="UP000583929">
    <property type="component" value="Unassembled WGS sequence"/>
</dbReference>
<organism evidence="9 10">
    <name type="scientific">Cannabis sativa</name>
    <name type="common">Hemp</name>
    <name type="synonym">Marijuana</name>
    <dbReference type="NCBI Taxonomy" id="3483"/>
    <lineage>
        <taxon>Eukaryota</taxon>
        <taxon>Viridiplantae</taxon>
        <taxon>Streptophyta</taxon>
        <taxon>Embryophyta</taxon>
        <taxon>Tracheophyta</taxon>
        <taxon>Spermatophyta</taxon>
        <taxon>Magnoliopsida</taxon>
        <taxon>eudicotyledons</taxon>
        <taxon>Gunneridae</taxon>
        <taxon>Pentapetalae</taxon>
        <taxon>rosids</taxon>
        <taxon>fabids</taxon>
        <taxon>Rosales</taxon>
        <taxon>Cannabaceae</taxon>
        <taxon>Cannabis</taxon>
    </lineage>
</organism>
<evidence type="ECO:0000256" key="5">
    <source>
        <dbReference type="ARBA" id="ARBA00023242"/>
    </source>
</evidence>
<comment type="similarity">
    <text evidence="6">Belongs to the AP2/ERF transcription factor family. ERF subfamily.</text>
</comment>
<feature type="domain" description="AP2/ERF" evidence="8">
    <location>
        <begin position="174"/>
        <end position="231"/>
    </location>
</feature>
<keyword evidence="3" id="KW-0238">DNA-binding</keyword>
<dbReference type="PANTHER" id="PTHR31190">
    <property type="entry name" value="DNA-BINDING DOMAIN"/>
    <property type="match status" value="1"/>
</dbReference>
<dbReference type="CDD" id="cd00018">
    <property type="entry name" value="AP2"/>
    <property type="match status" value="1"/>
</dbReference>
<feature type="region of interest" description="Disordered" evidence="7">
    <location>
        <begin position="341"/>
        <end position="415"/>
    </location>
</feature>
<dbReference type="InterPro" id="IPR001471">
    <property type="entry name" value="AP2/ERF_dom"/>
</dbReference>
<feature type="compositionally biased region" description="Low complexity" evidence="7">
    <location>
        <begin position="135"/>
        <end position="145"/>
    </location>
</feature>
<dbReference type="FunFam" id="3.30.730.10:FF:000001">
    <property type="entry name" value="Ethylene-responsive transcription factor 2"/>
    <property type="match status" value="1"/>
</dbReference>
<gene>
    <name evidence="9" type="ORF">G4B88_023017</name>
</gene>
<accession>A0A7J6E5D4</accession>
<dbReference type="InterPro" id="IPR044808">
    <property type="entry name" value="ERF_plant"/>
</dbReference>
<comment type="caution">
    <text evidence="9">The sequence shown here is derived from an EMBL/GenBank/DDBJ whole genome shotgun (WGS) entry which is preliminary data.</text>
</comment>
<feature type="region of interest" description="Disordered" evidence="7">
    <location>
        <begin position="1"/>
        <end position="25"/>
    </location>
</feature>
<dbReference type="InterPro" id="IPR036955">
    <property type="entry name" value="AP2/ERF_dom_sf"/>
</dbReference>
<keyword evidence="2" id="KW-0805">Transcription regulation</keyword>
<dbReference type="GO" id="GO:0009873">
    <property type="term" value="P:ethylene-activated signaling pathway"/>
    <property type="evidence" value="ECO:0007669"/>
    <property type="project" value="InterPro"/>
</dbReference>
<evidence type="ECO:0000313" key="9">
    <source>
        <dbReference type="EMBL" id="KAF4353653.1"/>
    </source>
</evidence>
<keyword evidence="10" id="KW-1185">Reference proteome</keyword>